<name>A0ABT0TEZ3_9FLAO</name>
<dbReference type="CDD" id="cd06578">
    <property type="entry name" value="HemD"/>
    <property type="match status" value="1"/>
</dbReference>
<dbReference type="SUPFAM" id="SSF69618">
    <property type="entry name" value="HemD-like"/>
    <property type="match status" value="1"/>
</dbReference>
<dbReference type="EMBL" id="JAMLJN010000002">
    <property type="protein sequence ID" value="MCL9769541.1"/>
    <property type="molecule type" value="Genomic_DNA"/>
</dbReference>
<dbReference type="InterPro" id="IPR003754">
    <property type="entry name" value="4pyrrol_synth_uPrphyn_synth"/>
</dbReference>
<comment type="caution">
    <text evidence="2">The sequence shown here is derived from an EMBL/GenBank/DDBJ whole genome shotgun (WGS) entry which is preliminary data.</text>
</comment>
<dbReference type="PANTHER" id="PTHR12390">
    <property type="entry name" value="UROPORPHYRINOGEN III SYNTHASE"/>
    <property type="match status" value="1"/>
</dbReference>
<dbReference type="InterPro" id="IPR036108">
    <property type="entry name" value="4pyrrol_syn_uPrphyn_synt_sf"/>
</dbReference>
<gene>
    <name evidence="2" type="ORF">NAT47_03840</name>
</gene>
<dbReference type="Gene3D" id="3.40.50.10090">
    <property type="match status" value="2"/>
</dbReference>
<protein>
    <submittedName>
        <fullName evidence="2">Uroporphyrinogen-III synthase</fullName>
    </submittedName>
</protein>
<evidence type="ECO:0000313" key="2">
    <source>
        <dbReference type="EMBL" id="MCL9769541.1"/>
    </source>
</evidence>
<keyword evidence="3" id="KW-1185">Reference proteome</keyword>
<evidence type="ECO:0000259" key="1">
    <source>
        <dbReference type="Pfam" id="PF02602"/>
    </source>
</evidence>
<proteinExistence type="predicted"/>
<dbReference type="Pfam" id="PF02602">
    <property type="entry name" value="HEM4"/>
    <property type="match status" value="1"/>
</dbReference>
<dbReference type="PANTHER" id="PTHR12390:SF0">
    <property type="entry name" value="UROPORPHYRINOGEN-III SYNTHASE"/>
    <property type="match status" value="1"/>
</dbReference>
<sequence>MAKEIGVISTKKLAVNQKQFLLNAGFKVMDEDFISINPIPYEIDDANDILIFTSQNTVQNILKHKDKLILKPVLCVGDKTKQMLINHGFTVLNAQPEASELIKIIDDAYLDKSFTFFCGTSRLNTIPDFLKEKKLKHKIIEVYETIETPITIQSKMDSILFFSPSGVSSYVKDNSIIDEICFCIGNTTAKAVEKYSKNIVIANQPTVENVIIQCINYYKANS</sequence>
<evidence type="ECO:0000313" key="3">
    <source>
        <dbReference type="Proteomes" id="UP001203342"/>
    </source>
</evidence>
<dbReference type="Proteomes" id="UP001203342">
    <property type="component" value="Unassembled WGS sequence"/>
</dbReference>
<dbReference type="RefSeq" id="WP_250580439.1">
    <property type="nucleotide sequence ID" value="NZ_JAMLJN010000002.1"/>
</dbReference>
<accession>A0ABT0TEZ3</accession>
<reference evidence="2 3" key="1">
    <citation type="submission" date="2022-05" db="EMBL/GenBank/DDBJ databases">
        <title>Flavobacterium sp., isolated from activated sludge.</title>
        <authorList>
            <person name="Ran Q."/>
        </authorList>
    </citation>
    <scope>NUCLEOTIDE SEQUENCE [LARGE SCALE GENOMIC DNA]</scope>
    <source>
        <strain evidence="2 3">HXWNR69</strain>
    </source>
</reference>
<feature type="domain" description="Tetrapyrrole biosynthesis uroporphyrinogen III synthase" evidence="1">
    <location>
        <begin position="23"/>
        <end position="210"/>
    </location>
</feature>
<organism evidence="2 3">
    <name type="scientific">Flavobacterium fragile</name>
    <dbReference type="NCBI Taxonomy" id="2949085"/>
    <lineage>
        <taxon>Bacteria</taxon>
        <taxon>Pseudomonadati</taxon>
        <taxon>Bacteroidota</taxon>
        <taxon>Flavobacteriia</taxon>
        <taxon>Flavobacteriales</taxon>
        <taxon>Flavobacteriaceae</taxon>
        <taxon>Flavobacterium</taxon>
    </lineage>
</organism>
<dbReference type="InterPro" id="IPR039793">
    <property type="entry name" value="UROS/Hem4"/>
</dbReference>